<dbReference type="Proteomes" id="UP000293902">
    <property type="component" value="Chromosome"/>
</dbReference>
<gene>
    <name evidence="2" type="ORF">DO021_12520</name>
    <name evidence="1" type="ORF">EYB58_14580</name>
</gene>
<dbReference type="PANTHER" id="PTHR35866:SF1">
    <property type="entry name" value="YKGJ FAMILY CYSTEINE CLUSTER PROTEIN"/>
    <property type="match status" value="1"/>
</dbReference>
<dbReference type="InterPro" id="IPR005358">
    <property type="entry name" value="Puta_zinc/iron-chelating_dom"/>
</dbReference>
<evidence type="ECO:0000313" key="4">
    <source>
        <dbReference type="Proteomes" id="UP000293902"/>
    </source>
</evidence>
<keyword evidence="4" id="KW-1185">Reference proteome</keyword>
<dbReference type="EMBL" id="CP036313">
    <property type="protein sequence ID" value="QBH14040.1"/>
    <property type="molecule type" value="Genomic_DNA"/>
</dbReference>
<reference evidence="2 3" key="1">
    <citation type="submission" date="2018-06" db="EMBL/GenBank/DDBJ databases">
        <title>Complete Genome Sequence of Desulfobacter hydrogenophilus (DSM3380).</title>
        <authorList>
            <person name="Marietou A."/>
            <person name="Schreiber L."/>
            <person name="Marshall I."/>
            <person name="Jorgensen B."/>
        </authorList>
    </citation>
    <scope>NUCLEOTIDE SEQUENCE [LARGE SCALE GENOMIC DNA]</scope>
    <source>
        <strain evidence="2 3">DSM 3380</strain>
    </source>
</reference>
<sequence>MNDKRKPQINLLAQKKCILLKIEKRTKGSTTHVCTGCGSCCRNFAYIRLSQDDINSLENFTGLASEEFTENIDKAAKNRFMKFQKNGDCIFLNIIDGSYSCSVYEARPMTCRNYPSTDIQRETCRINSDR</sequence>
<dbReference type="RefSeq" id="WP_111957161.1">
    <property type="nucleotide sequence ID" value="NZ_CP036313.1"/>
</dbReference>
<dbReference type="OrthoDB" id="275146at2"/>
<dbReference type="AlphaFoldDB" id="A0A328FEZ8"/>
<evidence type="ECO:0000313" key="1">
    <source>
        <dbReference type="EMBL" id="QBH14040.1"/>
    </source>
</evidence>
<evidence type="ECO:0000313" key="3">
    <source>
        <dbReference type="Proteomes" id="UP000248798"/>
    </source>
</evidence>
<proteinExistence type="predicted"/>
<name>A0A328FEZ8_9BACT</name>
<dbReference type="EMBL" id="QLNI01000024">
    <property type="protein sequence ID" value="RAM01603.1"/>
    <property type="molecule type" value="Genomic_DNA"/>
</dbReference>
<dbReference type="Proteomes" id="UP000248798">
    <property type="component" value="Unassembled WGS sequence"/>
</dbReference>
<protein>
    <submittedName>
        <fullName evidence="1">YkgJ family cysteine cluster protein</fullName>
    </submittedName>
</protein>
<reference evidence="1 4" key="2">
    <citation type="submission" date="2019-02" db="EMBL/GenBank/DDBJ databases">
        <title>Complete genome sequence of Desulfobacter hydrogenophilus AcRS1.</title>
        <authorList>
            <person name="Marietou A."/>
            <person name="Lund M.B."/>
            <person name="Marshall I.P.G."/>
            <person name="Schreiber L."/>
            <person name="Jorgensen B."/>
        </authorList>
    </citation>
    <scope>NUCLEOTIDE SEQUENCE [LARGE SCALE GENOMIC DNA]</scope>
    <source>
        <strain evidence="1 4">AcRS1</strain>
    </source>
</reference>
<dbReference type="PANTHER" id="PTHR35866">
    <property type="entry name" value="PUTATIVE-RELATED"/>
    <property type="match status" value="1"/>
</dbReference>
<organism evidence="2 3">
    <name type="scientific">Desulfobacter hydrogenophilus</name>
    <dbReference type="NCBI Taxonomy" id="2291"/>
    <lineage>
        <taxon>Bacteria</taxon>
        <taxon>Pseudomonadati</taxon>
        <taxon>Thermodesulfobacteriota</taxon>
        <taxon>Desulfobacteria</taxon>
        <taxon>Desulfobacterales</taxon>
        <taxon>Desulfobacteraceae</taxon>
        <taxon>Desulfobacter</taxon>
    </lineage>
</organism>
<accession>A0A328FEZ8</accession>
<evidence type="ECO:0000313" key="2">
    <source>
        <dbReference type="EMBL" id="RAM01603.1"/>
    </source>
</evidence>
<dbReference type="Pfam" id="PF03692">
    <property type="entry name" value="CxxCxxCC"/>
    <property type="match status" value="1"/>
</dbReference>